<dbReference type="GO" id="GO:0005634">
    <property type="term" value="C:nucleus"/>
    <property type="evidence" value="ECO:0007669"/>
    <property type="project" value="UniProtKB-SubCell"/>
</dbReference>
<dbReference type="GO" id="GO:0031683">
    <property type="term" value="F:G-protein beta/gamma-subunit complex binding"/>
    <property type="evidence" value="ECO:0007669"/>
    <property type="project" value="InterPro"/>
</dbReference>
<keyword evidence="9" id="KW-0539">Nucleus</keyword>
<dbReference type="InterPro" id="IPR011025">
    <property type="entry name" value="GproteinA_insert"/>
</dbReference>
<evidence type="ECO:0000256" key="7">
    <source>
        <dbReference type="ARBA" id="ARBA00023134"/>
    </source>
</evidence>
<feature type="binding site" evidence="11">
    <location>
        <position position="528"/>
    </location>
    <ligand>
        <name>GTP</name>
        <dbReference type="ChEBI" id="CHEBI:37565"/>
    </ligand>
</feature>
<proteinExistence type="inferred from homology"/>
<feature type="binding site" evidence="12">
    <location>
        <position position="182"/>
    </location>
    <ligand>
        <name>Mg(2+)</name>
        <dbReference type="ChEBI" id="CHEBI:18420"/>
    </ligand>
</feature>
<dbReference type="GO" id="GO:0003924">
    <property type="term" value="F:GTPase activity"/>
    <property type="evidence" value="ECO:0007669"/>
    <property type="project" value="InterPro"/>
</dbReference>
<dbReference type="SUPFAM" id="SSF47895">
    <property type="entry name" value="Transducin (alpha subunit), insertion domain"/>
    <property type="match status" value="2"/>
</dbReference>
<dbReference type="GO" id="GO:0005737">
    <property type="term" value="C:cytoplasm"/>
    <property type="evidence" value="ECO:0007669"/>
    <property type="project" value="TreeGrafter"/>
</dbReference>
<keyword evidence="14" id="KW-1185">Reference proteome</keyword>
<evidence type="ECO:0000256" key="8">
    <source>
        <dbReference type="ARBA" id="ARBA00023224"/>
    </source>
</evidence>
<evidence type="ECO:0000256" key="4">
    <source>
        <dbReference type="ARBA" id="ARBA00022771"/>
    </source>
</evidence>
<dbReference type="GO" id="GO:0001664">
    <property type="term" value="F:G protein-coupled receptor binding"/>
    <property type="evidence" value="ECO:0007669"/>
    <property type="project" value="TreeGrafter"/>
</dbReference>
<keyword evidence="2 12" id="KW-0479">Metal-binding</keyword>
<dbReference type="Pfam" id="PF00503">
    <property type="entry name" value="G-alpha"/>
    <property type="match status" value="1"/>
</dbReference>
<dbReference type="AlphaFoldDB" id="A0A2U1M1N7"/>
<dbReference type="PANTHER" id="PTHR10218">
    <property type="entry name" value="GTP-BINDING PROTEIN ALPHA SUBUNIT"/>
    <property type="match status" value="1"/>
</dbReference>
<keyword evidence="8" id="KW-0807">Transducer</keyword>
<organism evidence="13 14">
    <name type="scientific">Artemisia annua</name>
    <name type="common">Sweet wormwood</name>
    <dbReference type="NCBI Taxonomy" id="35608"/>
    <lineage>
        <taxon>Eukaryota</taxon>
        <taxon>Viridiplantae</taxon>
        <taxon>Streptophyta</taxon>
        <taxon>Embryophyta</taxon>
        <taxon>Tracheophyta</taxon>
        <taxon>Spermatophyta</taxon>
        <taxon>Magnoliopsida</taxon>
        <taxon>eudicotyledons</taxon>
        <taxon>Gunneridae</taxon>
        <taxon>Pentapetalae</taxon>
        <taxon>asterids</taxon>
        <taxon>campanulids</taxon>
        <taxon>Asterales</taxon>
        <taxon>Asteraceae</taxon>
        <taxon>Asteroideae</taxon>
        <taxon>Anthemideae</taxon>
        <taxon>Artemisiinae</taxon>
        <taxon>Artemisia</taxon>
    </lineage>
</organism>
<dbReference type="Proteomes" id="UP000245207">
    <property type="component" value="Unassembled WGS sequence"/>
</dbReference>
<dbReference type="PROSITE" id="PS51882">
    <property type="entry name" value="G_ALPHA"/>
    <property type="match status" value="1"/>
</dbReference>
<evidence type="ECO:0000256" key="3">
    <source>
        <dbReference type="ARBA" id="ARBA00022741"/>
    </source>
</evidence>
<accession>A0A2U1M1N7</accession>
<evidence type="ECO:0000256" key="10">
    <source>
        <dbReference type="ARBA" id="ARBA00060880"/>
    </source>
</evidence>
<keyword evidence="7 11" id="KW-0342">GTP-binding</keyword>
<comment type="caution">
    <text evidence="13">The sequence shown here is derived from an EMBL/GenBank/DDBJ whole genome shotgun (WGS) entry which is preliminary data.</text>
</comment>
<keyword evidence="12" id="KW-0460">Magnesium</keyword>
<evidence type="ECO:0000256" key="2">
    <source>
        <dbReference type="ARBA" id="ARBA00022723"/>
    </source>
</evidence>
<evidence type="ECO:0000256" key="9">
    <source>
        <dbReference type="ARBA" id="ARBA00023242"/>
    </source>
</evidence>
<dbReference type="GO" id="GO:0005525">
    <property type="term" value="F:GTP binding"/>
    <property type="evidence" value="ECO:0007669"/>
    <property type="project" value="UniProtKB-KW"/>
</dbReference>
<dbReference type="SMART" id="SM00275">
    <property type="entry name" value="G_alpha"/>
    <property type="match status" value="1"/>
</dbReference>
<evidence type="ECO:0000256" key="1">
    <source>
        <dbReference type="ARBA" id="ARBA00004123"/>
    </source>
</evidence>
<dbReference type="Gene3D" id="3.40.50.300">
    <property type="entry name" value="P-loop containing nucleotide triphosphate hydrolases"/>
    <property type="match status" value="1"/>
</dbReference>
<gene>
    <name evidence="13" type="ORF">CTI12_AA306700</name>
</gene>
<sequence length="620" mass="72193">MVPIEGGGSELDKSTQCIYSLKPKFKHFCDWLLDITATGNFDHYFPASTREYASLVDQIWKDPAIQETYKRRDELHFLPDVSKYFLDQLAKVQCQQGTHFWLYDDGSYEEEGQNNIKGNIWGKASTRFLSSLFCLPVPHEHAHSHGSNNDTSTLLSSSMALNSDHLGLQKIMLFGLEGSGTSTIFKQVRFLYGDKFNAEELQHLKLRIQSNTYKYLSVLLEWRERFEEEALMEVKPLYLGNKESVLGGSELDKSTQCVYSLKPKFKHFCDWLLDITATGNFDHYFPASTREYASLVDQIWKDPAIQETYKRRDELHFLPDVSKYFLDQVIELSRNDYEPSETDILYAGGVTPSNGLSCLDFSFVDQSPMYEVHDDDNGQSPSIKYQLIRMSLKGELHNSWKWLDMFEDARVVIHCVSLSDYDQLSPHYNNIAKNKMLASRDTFESLIKHPSFANIPFVLFLNKYDSFEDKIAHTPLTVCEWFHDFEPVKPYRNHQTLANQAYYYVAMKFKEMYVSITGRKLFVCQSMARKRSSVEDGLKYIREVIKWDEEREEDVYGINVYEEEDSFYSTQVDYSTIKMIPEKKTQPSQKRKSLLSEYDAPIKMIPEKKLNHLKTEIVTE</sequence>
<dbReference type="PANTHER" id="PTHR10218:SF317">
    <property type="entry name" value="EXTRA-LARGE GUANINE NUCLEOTIDE-BINDING PROTEIN 3-LIKE"/>
    <property type="match status" value="1"/>
</dbReference>
<dbReference type="OrthoDB" id="5817230at2759"/>
<keyword evidence="4" id="KW-0863">Zinc-finger</keyword>
<keyword evidence="5" id="KW-0862">Zinc</keyword>
<evidence type="ECO:0000256" key="11">
    <source>
        <dbReference type="PIRSR" id="PIRSR601019-1"/>
    </source>
</evidence>
<dbReference type="FunFam" id="3.40.50.300:FF:000692">
    <property type="entry name" value="Guanine nucleotide-binding protein subunit alpha"/>
    <property type="match status" value="1"/>
</dbReference>
<keyword evidence="3 11" id="KW-0547">Nucleotide-binding</keyword>
<dbReference type="InterPro" id="IPR027417">
    <property type="entry name" value="P-loop_NTPase"/>
</dbReference>
<feature type="binding site" evidence="11">
    <location>
        <begin position="462"/>
        <end position="465"/>
    </location>
    <ligand>
        <name>GTP</name>
        <dbReference type="ChEBI" id="CHEBI:37565"/>
    </ligand>
</feature>
<dbReference type="PRINTS" id="PR00318">
    <property type="entry name" value="GPROTEINA"/>
</dbReference>
<dbReference type="FunFam" id="1.10.400.10:FF:000005">
    <property type="entry name" value="Extra-large guanine nucleotide-binding protein 3"/>
    <property type="match status" value="1"/>
</dbReference>
<evidence type="ECO:0000256" key="5">
    <source>
        <dbReference type="ARBA" id="ARBA00022833"/>
    </source>
</evidence>
<evidence type="ECO:0000313" key="14">
    <source>
        <dbReference type="Proteomes" id="UP000245207"/>
    </source>
</evidence>
<dbReference type="EMBL" id="PKPP01006838">
    <property type="protein sequence ID" value="PWA55178.1"/>
    <property type="molecule type" value="Genomic_DNA"/>
</dbReference>
<keyword evidence="6" id="KW-0106">Calcium</keyword>
<protein>
    <submittedName>
        <fullName evidence="13">Guanine nucleotide binding protein (G-protein), alpha subunit</fullName>
    </submittedName>
</protein>
<evidence type="ECO:0000256" key="12">
    <source>
        <dbReference type="PIRSR" id="PIRSR601019-2"/>
    </source>
</evidence>
<feature type="binding site" evidence="12">
    <location>
        <position position="353"/>
    </location>
    <ligand>
        <name>Mg(2+)</name>
        <dbReference type="ChEBI" id="CHEBI:18420"/>
    </ligand>
</feature>
<dbReference type="SUPFAM" id="SSF52540">
    <property type="entry name" value="P-loop containing nucleoside triphosphate hydrolases"/>
    <property type="match status" value="1"/>
</dbReference>
<dbReference type="GO" id="GO:0007188">
    <property type="term" value="P:adenylate cyclase-modulating G protein-coupled receptor signaling pathway"/>
    <property type="evidence" value="ECO:0007669"/>
    <property type="project" value="TreeGrafter"/>
</dbReference>
<name>A0A2U1M1N7_ARTAN</name>
<evidence type="ECO:0000313" key="13">
    <source>
        <dbReference type="EMBL" id="PWA55178.1"/>
    </source>
</evidence>
<dbReference type="GO" id="GO:0005834">
    <property type="term" value="C:heterotrimeric G-protein complex"/>
    <property type="evidence" value="ECO:0007669"/>
    <property type="project" value="TreeGrafter"/>
</dbReference>
<dbReference type="InterPro" id="IPR001019">
    <property type="entry name" value="Gprotein_alpha_su"/>
</dbReference>
<comment type="similarity">
    <text evidence="10">Belongs to the G-alpha family. XLG subfamily.</text>
</comment>
<comment type="subcellular location">
    <subcellularLocation>
        <location evidence="1">Nucleus</location>
    </subcellularLocation>
</comment>
<evidence type="ECO:0000256" key="6">
    <source>
        <dbReference type="ARBA" id="ARBA00022837"/>
    </source>
</evidence>
<dbReference type="STRING" id="35608.A0A2U1M1N7"/>
<dbReference type="GO" id="GO:0008270">
    <property type="term" value="F:zinc ion binding"/>
    <property type="evidence" value="ECO:0007669"/>
    <property type="project" value="UniProtKB-KW"/>
</dbReference>
<dbReference type="Gene3D" id="1.10.400.10">
    <property type="entry name" value="GI Alpha 1, domain 2-like"/>
    <property type="match status" value="2"/>
</dbReference>
<reference evidence="13 14" key="1">
    <citation type="journal article" date="2018" name="Mol. Plant">
        <title>The genome of Artemisia annua provides insight into the evolution of Asteraceae family and artemisinin biosynthesis.</title>
        <authorList>
            <person name="Shen Q."/>
            <person name="Zhang L."/>
            <person name="Liao Z."/>
            <person name="Wang S."/>
            <person name="Yan T."/>
            <person name="Shi P."/>
            <person name="Liu M."/>
            <person name="Fu X."/>
            <person name="Pan Q."/>
            <person name="Wang Y."/>
            <person name="Lv Z."/>
            <person name="Lu X."/>
            <person name="Zhang F."/>
            <person name="Jiang W."/>
            <person name="Ma Y."/>
            <person name="Chen M."/>
            <person name="Hao X."/>
            <person name="Li L."/>
            <person name="Tang Y."/>
            <person name="Lv G."/>
            <person name="Zhou Y."/>
            <person name="Sun X."/>
            <person name="Brodelius P.E."/>
            <person name="Rose J.K.C."/>
            <person name="Tang K."/>
        </authorList>
    </citation>
    <scope>NUCLEOTIDE SEQUENCE [LARGE SCALE GENOMIC DNA]</scope>
    <source>
        <strain evidence="14">cv. Huhao1</strain>
        <tissue evidence="13">Leaf</tissue>
    </source>
</reference>